<evidence type="ECO:0000313" key="3">
    <source>
        <dbReference type="Proteomes" id="UP000678237"/>
    </source>
</evidence>
<dbReference type="Pfam" id="PF08279">
    <property type="entry name" value="HTH_11"/>
    <property type="match status" value="1"/>
</dbReference>
<name>A0A8T4LAF2_9ARCH</name>
<reference evidence="2" key="1">
    <citation type="submission" date="2021-03" db="EMBL/GenBank/DDBJ databases">
        <authorList>
            <person name="Jaffe A."/>
        </authorList>
    </citation>
    <scope>NUCLEOTIDE SEQUENCE</scope>
    <source>
        <strain evidence="2">RIFCSPLOWO2_01_FULL_58_19</strain>
    </source>
</reference>
<dbReference type="Proteomes" id="UP000678237">
    <property type="component" value="Unassembled WGS sequence"/>
</dbReference>
<dbReference type="EMBL" id="JAGVWE010000007">
    <property type="protein sequence ID" value="MBS3063704.1"/>
    <property type="molecule type" value="Genomic_DNA"/>
</dbReference>
<accession>A0A8T4LAF2</accession>
<evidence type="ECO:0000259" key="1">
    <source>
        <dbReference type="Pfam" id="PF08279"/>
    </source>
</evidence>
<protein>
    <submittedName>
        <fullName evidence="2">HTH domain-containing protein</fullName>
    </submittedName>
</protein>
<proteinExistence type="predicted"/>
<dbReference type="InterPro" id="IPR013196">
    <property type="entry name" value="HTH_11"/>
</dbReference>
<comment type="caution">
    <text evidence="2">The sequence shown here is derived from an EMBL/GenBank/DDBJ whole genome shotgun (WGS) entry which is preliminary data.</text>
</comment>
<dbReference type="AlphaFoldDB" id="A0A8T4LAF2"/>
<evidence type="ECO:0000313" key="2">
    <source>
        <dbReference type="EMBL" id="MBS3063704.1"/>
    </source>
</evidence>
<organism evidence="2 3">
    <name type="scientific">Candidatus Iainarchaeum sp</name>
    <dbReference type="NCBI Taxonomy" id="3101447"/>
    <lineage>
        <taxon>Archaea</taxon>
        <taxon>Candidatus Iainarchaeota</taxon>
        <taxon>Candidatus Iainarchaeia</taxon>
        <taxon>Candidatus Iainarchaeales</taxon>
        <taxon>Candidatus Iainarchaeaceae</taxon>
        <taxon>Candidatus Iainarchaeum</taxon>
    </lineage>
</organism>
<feature type="domain" description="Helix-turn-helix type 11" evidence="1">
    <location>
        <begin position="20"/>
        <end position="54"/>
    </location>
</feature>
<gene>
    <name evidence="2" type="ORF">J4203_07620</name>
</gene>
<reference evidence="2" key="2">
    <citation type="submission" date="2021-05" db="EMBL/GenBank/DDBJ databases">
        <title>Protein family content uncovers lineage relationships and bacterial pathway maintenance mechanisms in DPANN archaea.</title>
        <authorList>
            <person name="Castelle C.J."/>
            <person name="Meheust R."/>
            <person name="Jaffe A.L."/>
            <person name="Seitz K."/>
            <person name="Gong X."/>
            <person name="Baker B.J."/>
            <person name="Banfield J.F."/>
        </authorList>
    </citation>
    <scope>NUCLEOTIDE SEQUENCE</scope>
    <source>
        <strain evidence="2">RIFCSPLOWO2_01_FULL_58_19</strain>
    </source>
</reference>
<sequence>MSQNAPAKGDQLKVELRRELVKQLIPRQFSQSAIATKLDVSRSTIQRDVEAIKARIRDETSNSRPSDFLAGIIINHEVILRELWKLADSTSHPNIKLGALKQISSQWIAHTELLYKLGFINEAVKGTPENLSFVDYLKRAADEKKARELMRVKGSGEPTKAGFCLQCGSKEHFRGECGLPLG</sequence>